<keyword evidence="1" id="KW-0812">Transmembrane</keyword>
<feature type="transmembrane region" description="Helical" evidence="1">
    <location>
        <begin position="76"/>
        <end position="93"/>
    </location>
</feature>
<feature type="transmembrane region" description="Helical" evidence="1">
    <location>
        <begin position="26"/>
        <end position="45"/>
    </location>
</feature>
<feature type="transmembrane region" description="Helical" evidence="1">
    <location>
        <begin position="52"/>
        <end position="70"/>
    </location>
</feature>
<name>A0A3B0TBE1_9ZZZZ</name>
<evidence type="ECO:0000313" key="2">
    <source>
        <dbReference type="EMBL" id="VAW04326.1"/>
    </source>
</evidence>
<reference evidence="2" key="1">
    <citation type="submission" date="2018-06" db="EMBL/GenBank/DDBJ databases">
        <authorList>
            <person name="Zhirakovskaya E."/>
        </authorList>
    </citation>
    <scope>NUCLEOTIDE SEQUENCE</scope>
</reference>
<dbReference type="AlphaFoldDB" id="A0A3B0TBE1"/>
<protein>
    <submittedName>
        <fullName evidence="2">Uncharacterized protein</fullName>
    </submittedName>
</protein>
<keyword evidence="1" id="KW-0472">Membrane</keyword>
<proteinExistence type="predicted"/>
<dbReference type="EMBL" id="UOEH01000432">
    <property type="protein sequence ID" value="VAW04326.1"/>
    <property type="molecule type" value="Genomic_DNA"/>
</dbReference>
<evidence type="ECO:0000256" key="1">
    <source>
        <dbReference type="SAM" id="Phobius"/>
    </source>
</evidence>
<organism evidence="2">
    <name type="scientific">hydrothermal vent metagenome</name>
    <dbReference type="NCBI Taxonomy" id="652676"/>
    <lineage>
        <taxon>unclassified sequences</taxon>
        <taxon>metagenomes</taxon>
        <taxon>ecological metagenomes</taxon>
    </lineage>
</organism>
<accession>A0A3B0TBE1</accession>
<sequence>MLDTLSAMAAAPISFGGAILMQPLWLQAWVGWLMLANLVGAVVFIRRPEAKWVLAAIVPAAISMIWLYSLFGFQRILGLAHVAFWTPLMFYLWSRRTQWNLSVLSGKWLAAVFVTDVTSLVIDYADVVRYLAGERL</sequence>
<gene>
    <name evidence="2" type="ORF">MNBD_ALPHA05-1482</name>
</gene>
<keyword evidence="1" id="KW-1133">Transmembrane helix</keyword>